<accession>A0AAE8N3H9</accession>
<reference evidence="1" key="1">
    <citation type="submission" date="2018-03" db="EMBL/GenBank/DDBJ databases">
        <authorList>
            <person name="Guldener U."/>
        </authorList>
    </citation>
    <scope>NUCLEOTIDE SEQUENCE</scope>
</reference>
<organism evidence="1 2">
    <name type="scientific">Cephalotrichum gorgonifer</name>
    <dbReference type="NCBI Taxonomy" id="2041049"/>
    <lineage>
        <taxon>Eukaryota</taxon>
        <taxon>Fungi</taxon>
        <taxon>Dikarya</taxon>
        <taxon>Ascomycota</taxon>
        <taxon>Pezizomycotina</taxon>
        <taxon>Sordariomycetes</taxon>
        <taxon>Hypocreomycetidae</taxon>
        <taxon>Microascales</taxon>
        <taxon>Microascaceae</taxon>
        <taxon>Cephalotrichum</taxon>
    </lineage>
</organism>
<name>A0AAE8N3H9_9PEZI</name>
<dbReference type="Proteomes" id="UP001187682">
    <property type="component" value="Unassembled WGS sequence"/>
</dbReference>
<sequence length="328" mass="35984">MFPPVEASVLENNPDFATLYTMLTTSILNPDGTTRADPGSKARDAVREDLRTHRLKAAKHHLLTSAITTTPAPDSQTLPPDLLDLLVLLPPMLTHPPTPGTSALLLSHPPFSLLPTLLPPLSHLISRSLHTSALALARISNPSTNASYLHRAIPTLPQTLSQLLVTTHDLSTKTIPDARLAATSTSLLPLLAAHTRALVRLIHALEAKLSSPQRDLLLRAEMLPLSAEESSLRARLDLDVLEREVVYTPDVVAAAERYSEHLRDARARVEARTRDVVAELAGYGVAVEGRRGDEGRERMFREMGRVYGEMVRQMGEVRADLQRLGGRR</sequence>
<proteinExistence type="predicted"/>
<keyword evidence="2" id="KW-1185">Reference proteome</keyword>
<comment type="caution">
    <text evidence="1">The sequence shown here is derived from an EMBL/GenBank/DDBJ whole genome shotgun (WGS) entry which is preliminary data.</text>
</comment>
<dbReference type="AlphaFoldDB" id="A0AAE8N3H9"/>
<protein>
    <submittedName>
        <fullName evidence="1">Uncharacterized protein</fullName>
    </submittedName>
</protein>
<gene>
    <name evidence="1" type="ORF">DNG_07989</name>
</gene>
<evidence type="ECO:0000313" key="2">
    <source>
        <dbReference type="Proteomes" id="UP001187682"/>
    </source>
</evidence>
<evidence type="ECO:0000313" key="1">
    <source>
        <dbReference type="EMBL" id="SPO05302.1"/>
    </source>
</evidence>
<dbReference type="EMBL" id="ONZQ02000012">
    <property type="protein sequence ID" value="SPO05302.1"/>
    <property type="molecule type" value="Genomic_DNA"/>
</dbReference>